<keyword evidence="1" id="KW-0472">Membrane</keyword>
<sequence>MQNKNQKFETTLKGAIIFLGICILVSSCVIANRYYVINTNPSDRIIIQKLDQIVDILSTQQASDQK</sequence>
<proteinExistence type="predicted"/>
<keyword evidence="1" id="KW-0812">Transmembrane</keyword>
<protein>
    <submittedName>
        <fullName evidence="2">Uncharacterized protein</fullName>
    </submittedName>
</protein>
<accession>A0A328TYF0</accession>
<gene>
    <name evidence="2" type="ORF">DL346_22350</name>
</gene>
<dbReference type="Proteomes" id="UP000249260">
    <property type="component" value="Unassembled WGS sequence"/>
</dbReference>
<dbReference type="AlphaFoldDB" id="A0A328TYF0"/>
<evidence type="ECO:0000313" key="3">
    <source>
        <dbReference type="Proteomes" id="UP000249260"/>
    </source>
</evidence>
<dbReference type="PROSITE" id="PS51257">
    <property type="entry name" value="PROKAR_LIPOPROTEIN"/>
    <property type="match status" value="1"/>
</dbReference>
<dbReference type="EMBL" id="QLUW01000004">
    <property type="protein sequence ID" value="RAP74782.1"/>
    <property type="molecule type" value="Genomic_DNA"/>
</dbReference>
<reference evidence="2 3" key="1">
    <citation type="submission" date="2018-06" db="EMBL/GenBank/DDBJ databases">
        <title>Paenibacillus montanisoli sp. nov., isolated from mountain area soil.</title>
        <authorList>
            <person name="Wu M."/>
        </authorList>
    </citation>
    <scope>NUCLEOTIDE SEQUENCE [LARGE SCALE GENOMIC DNA]</scope>
    <source>
        <strain evidence="2 3">RA17</strain>
    </source>
</reference>
<keyword evidence="3" id="KW-1185">Reference proteome</keyword>
<comment type="caution">
    <text evidence="2">The sequence shown here is derived from an EMBL/GenBank/DDBJ whole genome shotgun (WGS) entry which is preliminary data.</text>
</comment>
<keyword evidence="1" id="KW-1133">Transmembrane helix</keyword>
<feature type="transmembrane region" description="Helical" evidence="1">
    <location>
        <begin position="12"/>
        <end position="35"/>
    </location>
</feature>
<evidence type="ECO:0000313" key="2">
    <source>
        <dbReference type="EMBL" id="RAP74782.1"/>
    </source>
</evidence>
<name>A0A328TYF0_9BACL</name>
<evidence type="ECO:0000256" key="1">
    <source>
        <dbReference type="SAM" id="Phobius"/>
    </source>
</evidence>
<organism evidence="2 3">
    <name type="scientific">Paenibacillus montanisoli</name>
    <dbReference type="NCBI Taxonomy" id="2081970"/>
    <lineage>
        <taxon>Bacteria</taxon>
        <taxon>Bacillati</taxon>
        <taxon>Bacillota</taxon>
        <taxon>Bacilli</taxon>
        <taxon>Bacillales</taxon>
        <taxon>Paenibacillaceae</taxon>
        <taxon>Paenibacillus</taxon>
    </lineage>
</organism>